<keyword evidence="2" id="KW-1185">Reference proteome</keyword>
<organism evidence="1 2">
    <name type="scientific">Photobacterium galatheae</name>
    <dbReference type="NCBI Taxonomy" id="1654360"/>
    <lineage>
        <taxon>Bacteria</taxon>
        <taxon>Pseudomonadati</taxon>
        <taxon>Pseudomonadota</taxon>
        <taxon>Gammaproteobacteria</taxon>
        <taxon>Vibrionales</taxon>
        <taxon>Vibrionaceae</taxon>
        <taxon>Photobacterium</taxon>
    </lineage>
</organism>
<name>A0A066RU58_9GAMM</name>
<dbReference type="EMBL" id="JMIB01000026">
    <property type="protein sequence ID" value="KDM91197.1"/>
    <property type="molecule type" value="Genomic_DNA"/>
</dbReference>
<accession>A0A066RU58</accession>
<evidence type="ECO:0000313" key="2">
    <source>
        <dbReference type="Proteomes" id="UP000027192"/>
    </source>
</evidence>
<proteinExistence type="predicted"/>
<dbReference type="AlphaFoldDB" id="A0A066RU58"/>
<gene>
    <name evidence="1" type="ORF">EA58_13705</name>
</gene>
<reference evidence="1 2" key="1">
    <citation type="submission" date="2014-04" db="EMBL/GenBank/DDBJ databases">
        <title>Draft genome sequence of Photobacterium halotolerans S2753: a solonamide, ngercheumicin and holomycin producer.</title>
        <authorList>
            <person name="Machado H.R."/>
            <person name="Gram L."/>
        </authorList>
    </citation>
    <scope>NUCLEOTIDE SEQUENCE [LARGE SCALE GENOMIC DNA]</scope>
    <source>
        <strain evidence="1 2">S2753</strain>
    </source>
</reference>
<protein>
    <submittedName>
        <fullName evidence="1">Uncharacterized protein</fullName>
    </submittedName>
</protein>
<dbReference type="Proteomes" id="UP000027192">
    <property type="component" value="Unassembled WGS sequence"/>
</dbReference>
<sequence length="65" mass="6590">MGAAVAGEAEGDDEFGMIGAAVGEAVDVMGLQVGAFFCFKWGGGVAVFAAVVSNDFVHFPYAETV</sequence>
<evidence type="ECO:0000313" key="1">
    <source>
        <dbReference type="EMBL" id="KDM91197.1"/>
    </source>
</evidence>
<comment type="caution">
    <text evidence="1">The sequence shown here is derived from an EMBL/GenBank/DDBJ whole genome shotgun (WGS) entry which is preliminary data.</text>
</comment>